<protein>
    <submittedName>
        <fullName evidence="7">MFS general substrate transporter</fullName>
    </submittedName>
</protein>
<gene>
    <name evidence="7" type="ORF">M427DRAFT_101060</name>
</gene>
<dbReference type="InterPro" id="IPR011701">
    <property type="entry name" value="MFS"/>
</dbReference>
<feature type="transmembrane region" description="Helical" evidence="6">
    <location>
        <begin position="162"/>
        <end position="182"/>
    </location>
</feature>
<dbReference type="GO" id="GO:0022857">
    <property type="term" value="F:transmembrane transporter activity"/>
    <property type="evidence" value="ECO:0007669"/>
    <property type="project" value="InterPro"/>
</dbReference>
<keyword evidence="8" id="KW-1185">Reference proteome</keyword>
<feature type="transmembrane region" description="Helical" evidence="6">
    <location>
        <begin position="391"/>
        <end position="412"/>
    </location>
</feature>
<dbReference type="FunFam" id="1.20.1250.20:FF:000057">
    <property type="entry name" value="MFS general substrate transporter"/>
    <property type="match status" value="1"/>
</dbReference>
<dbReference type="Proteomes" id="UP000070544">
    <property type="component" value="Unassembled WGS sequence"/>
</dbReference>
<evidence type="ECO:0000256" key="2">
    <source>
        <dbReference type="ARBA" id="ARBA00022448"/>
    </source>
</evidence>
<organism evidence="7 8">
    <name type="scientific">Gonapodya prolifera (strain JEL478)</name>
    <name type="common">Monoblepharis prolifera</name>
    <dbReference type="NCBI Taxonomy" id="1344416"/>
    <lineage>
        <taxon>Eukaryota</taxon>
        <taxon>Fungi</taxon>
        <taxon>Fungi incertae sedis</taxon>
        <taxon>Chytridiomycota</taxon>
        <taxon>Chytridiomycota incertae sedis</taxon>
        <taxon>Monoblepharidomycetes</taxon>
        <taxon>Monoblepharidales</taxon>
        <taxon>Gonapodyaceae</taxon>
        <taxon>Gonapodya</taxon>
    </lineage>
</organism>
<feature type="transmembrane region" description="Helical" evidence="6">
    <location>
        <begin position="329"/>
        <end position="348"/>
    </location>
</feature>
<keyword evidence="4 6" id="KW-1133">Transmembrane helix</keyword>
<reference evidence="7 8" key="1">
    <citation type="journal article" date="2015" name="Genome Biol. Evol.">
        <title>Phylogenomic analyses indicate that early fungi evolved digesting cell walls of algal ancestors of land plants.</title>
        <authorList>
            <person name="Chang Y."/>
            <person name="Wang S."/>
            <person name="Sekimoto S."/>
            <person name="Aerts A.L."/>
            <person name="Choi C."/>
            <person name="Clum A."/>
            <person name="LaButti K.M."/>
            <person name="Lindquist E.A."/>
            <person name="Yee Ngan C."/>
            <person name="Ohm R.A."/>
            <person name="Salamov A.A."/>
            <person name="Grigoriev I.V."/>
            <person name="Spatafora J.W."/>
            <person name="Berbee M.L."/>
        </authorList>
    </citation>
    <scope>NUCLEOTIDE SEQUENCE [LARGE SCALE GENOMIC DNA]</scope>
    <source>
        <strain evidence="7 8">JEL478</strain>
    </source>
</reference>
<evidence type="ECO:0000256" key="1">
    <source>
        <dbReference type="ARBA" id="ARBA00004141"/>
    </source>
</evidence>
<dbReference type="Pfam" id="PF07690">
    <property type="entry name" value="MFS_1"/>
    <property type="match status" value="1"/>
</dbReference>
<comment type="subcellular location">
    <subcellularLocation>
        <location evidence="1">Membrane</location>
        <topology evidence="1">Multi-pass membrane protein</topology>
    </subcellularLocation>
</comment>
<evidence type="ECO:0000256" key="3">
    <source>
        <dbReference type="ARBA" id="ARBA00022692"/>
    </source>
</evidence>
<proteinExistence type="predicted"/>
<accession>A0A139A7U2</accession>
<keyword evidence="2" id="KW-0813">Transport</keyword>
<evidence type="ECO:0000256" key="5">
    <source>
        <dbReference type="ARBA" id="ARBA00023136"/>
    </source>
</evidence>
<evidence type="ECO:0000256" key="4">
    <source>
        <dbReference type="ARBA" id="ARBA00022989"/>
    </source>
</evidence>
<dbReference type="GO" id="GO:0016020">
    <property type="term" value="C:membrane"/>
    <property type="evidence" value="ECO:0007669"/>
    <property type="project" value="UniProtKB-SubCell"/>
</dbReference>
<feature type="transmembrane region" description="Helical" evidence="6">
    <location>
        <begin position="127"/>
        <end position="150"/>
    </location>
</feature>
<keyword evidence="3 6" id="KW-0812">Transmembrane</keyword>
<sequence>MDSAGEQSDEPAATSWSRDEEAALVRKLDLRLMPFAMLMFFVSYLDRGNISNARTANGFGATATPDMTGDDFQFTVSIFYVTYIIFEVPSNMVLKYFTPRVWFARIMFTWGIASACQAACQNKTGIIICRLLVGIAEAGLLPGLLFWIGFWYRKYEIATRTALIHGMLAFASAWAGLIATGIGQMNGAGGLPTWRWIFILESIPSFLLSAATLIWLPNFPHTSQNWLTPREFQIAIARLPPSAPSHLQKHFDLEIFRETIKDPMNLLYPVFMAIGVIPQLALNYFMPTVLTGMGYKGAMSNLMSAPPNLYAFIIEIANAYHSDYTQERLFHIVIPATVGMVGYVLLPISGINGWSQGMRYFLLFVANSGIASAPGWYAWRQNMTVGSTAVAFVMGWTNSVVNIAGAVSPFLFPSADAPVFYRTGGFVG</sequence>
<dbReference type="STRING" id="1344416.A0A139A7U2"/>
<feature type="transmembrane region" description="Helical" evidence="6">
    <location>
        <begin position="360"/>
        <end position="379"/>
    </location>
</feature>
<dbReference type="EMBL" id="KQ965785">
    <property type="protein sequence ID" value="KXS12748.1"/>
    <property type="molecule type" value="Genomic_DNA"/>
</dbReference>
<keyword evidence="5 6" id="KW-0472">Membrane</keyword>
<dbReference type="PANTHER" id="PTHR43791:SF36">
    <property type="entry name" value="TRANSPORTER, PUTATIVE (AFU_ORTHOLOGUE AFUA_6G08340)-RELATED"/>
    <property type="match status" value="1"/>
</dbReference>
<evidence type="ECO:0000313" key="8">
    <source>
        <dbReference type="Proteomes" id="UP000070544"/>
    </source>
</evidence>
<dbReference type="AlphaFoldDB" id="A0A139A7U2"/>
<dbReference type="PANTHER" id="PTHR43791">
    <property type="entry name" value="PERMEASE-RELATED"/>
    <property type="match status" value="1"/>
</dbReference>
<feature type="transmembrane region" description="Helical" evidence="6">
    <location>
        <begin position="194"/>
        <end position="216"/>
    </location>
</feature>
<dbReference type="OrthoDB" id="1935484at2759"/>
<name>A0A139A7U2_GONPJ</name>
<dbReference type="Gene3D" id="1.20.1250.20">
    <property type="entry name" value="MFS general substrate transporter like domains"/>
    <property type="match status" value="1"/>
</dbReference>
<dbReference type="SUPFAM" id="SSF103473">
    <property type="entry name" value="MFS general substrate transporter"/>
    <property type="match status" value="1"/>
</dbReference>
<evidence type="ECO:0000313" key="7">
    <source>
        <dbReference type="EMBL" id="KXS12748.1"/>
    </source>
</evidence>
<feature type="transmembrane region" description="Helical" evidence="6">
    <location>
        <begin position="102"/>
        <end position="120"/>
    </location>
</feature>
<evidence type="ECO:0000256" key="6">
    <source>
        <dbReference type="SAM" id="Phobius"/>
    </source>
</evidence>
<feature type="transmembrane region" description="Helical" evidence="6">
    <location>
        <begin position="298"/>
        <end position="317"/>
    </location>
</feature>
<feature type="transmembrane region" description="Helical" evidence="6">
    <location>
        <begin position="266"/>
        <end position="286"/>
    </location>
</feature>
<dbReference type="InterPro" id="IPR036259">
    <property type="entry name" value="MFS_trans_sf"/>
</dbReference>